<sequence>METSASCHTEDQRQPLITSLHDLVLMESFDTFTGARQGLTFLHITKDEEVYFGQSFRNKHEMKPEDFSAAMRLVPEAEIFPQIPTDTALTVAVENLESIFVKRTGLMVYQLRQGRSDTARCLLNETLIMEQISRSPHPNIVQYHGCRVRRGRITGIVLEKLPQTLATYATTPDFQHLDKVKVFAAVESAVHHLHTLGLAHNDISSLNIMMKEGGVPVLIDFDSCAAFGERLQSMGSPGWCEEAFHMSAKKHDLYSLKVLREWLETPKTHWEMAAKSKESLAKPGQLSDQP</sequence>
<dbReference type="Proteomes" id="UP001148737">
    <property type="component" value="Unassembled WGS sequence"/>
</dbReference>
<organism evidence="1 2">
    <name type="scientific">Lecanicillium saksenae</name>
    <dbReference type="NCBI Taxonomy" id="468837"/>
    <lineage>
        <taxon>Eukaryota</taxon>
        <taxon>Fungi</taxon>
        <taxon>Dikarya</taxon>
        <taxon>Ascomycota</taxon>
        <taxon>Pezizomycotina</taxon>
        <taxon>Sordariomycetes</taxon>
        <taxon>Hypocreomycetidae</taxon>
        <taxon>Hypocreales</taxon>
        <taxon>Cordycipitaceae</taxon>
        <taxon>Lecanicillium</taxon>
    </lineage>
</organism>
<keyword evidence="2" id="KW-1185">Reference proteome</keyword>
<evidence type="ECO:0000313" key="2">
    <source>
        <dbReference type="Proteomes" id="UP001148737"/>
    </source>
</evidence>
<evidence type="ECO:0000313" key="1">
    <source>
        <dbReference type="EMBL" id="KAJ3473763.1"/>
    </source>
</evidence>
<comment type="caution">
    <text evidence="1">The sequence shown here is derived from an EMBL/GenBank/DDBJ whole genome shotgun (WGS) entry which is preliminary data.</text>
</comment>
<reference evidence="1" key="1">
    <citation type="submission" date="2022-07" db="EMBL/GenBank/DDBJ databases">
        <title>Genome Sequence of Lecanicillium saksenae.</title>
        <authorList>
            <person name="Buettner E."/>
        </authorList>
    </citation>
    <scope>NUCLEOTIDE SEQUENCE</scope>
    <source>
        <strain evidence="1">VT-O1</strain>
    </source>
</reference>
<protein>
    <submittedName>
        <fullName evidence="1">Uncharacterized protein</fullName>
    </submittedName>
</protein>
<proteinExistence type="predicted"/>
<accession>A0ACC1QH17</accession>
<gene>
    <name evidence="1" type="ORF">NLG97_g10145</name>
</gene>
<name>A0ACC1QH17_9HYPO</name>
<dbReference type="EMBL" id="JANAKD010002380">
    <property type="protein sequence ID" value="KAJ3473763.1"/>
    <property type="molecule type" value="Genomic_DNA"/>
</dbReference>